<dbReference type="OrthoDB" id="57088at2"/>
<dbReference type="InterPro" id="IPR035948">
    <property type="entry name" value="YwqG-like_sf"/>
</dbReference>
<keyword evidence="2" id="KW-1185">Reference proteome</keyword>
<proteinExistence type="predicted"/>
<dbReference type="EMBL" id="JOTM01000016">
    <property type="protein sequence ID" value="KEK23416.1"/>
    <property type="molecule type" value="Genomic_DNA"/>
</dbReference>
<dbReference type="Proteomes" id="UP000027778">
    <property type="component" value="Unassembled WGS sequence"/>
</dbReference>
<evidence type="ECO:0000313" key="1">
    <source>
        <dbReference type="EMBL" id="KEK23416.1"/>
    </source>
</evidence>
<evidence type="ECO:0000313" key="2">
    <source>
        <dbReference type="Proteomes" id="UP000027778"/>
    </source>
</evidence>
<dbReference type="STRING" id="574375.AZF08_17570"/>
<dbReference type="InterPro" id="IPR015315">
    <property type="entry name" value="DUF1963"/>
</dbReference>
<protein>
    <recommendedName>
        <fullName evidence="3">Cytoplasmic protein</fullName>
    </recommendedName>
</protein>
<dbReference type="AlphaFoldDB" id="A0A073KA92"/>
<comment type="caution">
    <text evidence="1">The sequence shown here is derived from an EMBL/GenBank/DDBJ whole genome shotgun (WGS) entry which is preliminary data.</text>
</comment>
<dbReference type="Pfam" id="PF09234">
    <property type="entry name" value="DUF1963"/>
    <property type="match status" value="1"/>
</dbReference>
<dbReference type="PANTHER" id="PTHR36436:SF6">
    <property type="entry name" value="SLL5081 PROTEIN"/>
    <property type="match status" value="1"/>
</dbReference>
<sequence length="271" mass="31372">MTNTYHLQIPKQLEQYRDVLEESAKPYIKVTGEISETTLFESKFGGYPYLPIHHEHPKDSTGKPMMLLAQLNFEEIPHIEPMPTKGLLQFFVSGEDDLVGADFDHPTKQKDFRIIYHAEINQDKNQIVTDFSYLNALDLEYFVVPEAAKLSFEAGYQPVTIGDYRFGAFSKDRIDLEEVVDAEDEIELAELYEEQFEGQGHKIGGYPFFTQTDPREWGKIYREHNILLLQIDTDDSLGIMWGDCGVANFFIRKEDLINLDFSNVLYNWDCC</sequence>
<dbReference type="PANTHER" id="PTHR36436">
    <property type="entry name" value="SLL5081 PROTEIN"/>
    <property type="match status" value="1"/>
</dbReference>
<dbReference type="Gene3D" id="2.30.320.10">
    <property type="entry name" value="YwqG-like"/>
    <property type="match status" value="1"/>
</dbReference>
<name>A0A073KA92_9BACI</name>
<organism evidence="1 2">
    <name type="scientific">Bacillus gaemokensis</name>
    <dbReference type="NCBI Taxonomy" id="574375"/>
    <lineage>
        <taxon>Bacteria</taxon>
        <taxon>Bacillati</taxon>
        <taxon>Bacillota</taxon>
        <taxon>Bacilli</taxon>
        <taxon>Bacillales</taxon>
        <taxon>Bacillaceae</taxon>
        <taxon>Bacillus</taxon>
        <taxon>Bacillus cereus group</taxon>
    </lineage>
</organism>
<dbReference type="eggNOG" id="COG3878">
    <property type="taxonomic scope" value="Bacteria"/>
</dbReference>
<evidence type="ECO:0008006" key="3">
    <source>
        <dbReference type="Google" id="ProtNLM"/>
    </source>
</evidence>
<dbReference type="SUPFAM" id="SSF103032">
    <property type="entry name" value="Hypothetical protein YwqG"/>
    <property type="match status" value="1"/>
</dbReference>
<accession>A0A073KA92</accession>
<gene>
    <name evidence="1" type="ORF">BAGA_08980</name>
</gene>
<reference evidence="1 2" key="1">
    <citation type="submission" date="2014-06" db="EMBL/GenBank/DDBJ databases">
        <title>Draft genome sequence of Bacillus gaemokensis JCM 15801 (MCCC 1A00707).</title>
        <authorList>
            <person name="Lai Q."/>
            <person name="Liu Y."/>
            <person name="Shao Z."/>
        </authorList>
    </citation>
    <scope>NUCLEOTIDE SEQUENCE [LARGE SCALE GENOMIC DNA]</scope>
    <source>
        <strain evidence="1 2">JCM 15801</strain>
    </source>
</reference>
<dbReference type="RefSeq" id="WP_033675595.1">
    <property type="nucleotide sequence ID" value="NZ_JOTM01000016.1"/>
</dbReference>